<keyword evidence="5" id="KW-0472">Membrane</keyword>
<dbReference type="PANTHER" id="PTHR12300:SF161">
    <property type="entry name" value="RECEPTOR EXPRESSION-ENHANCING PROTEIN"/>
    <property type="match status" value="1"/>
</dbReference>
<evidence type="ECO:0000256" key="5">
    <source>
        <dbReference type="ARBA" id="ARBA00023136"/>
    </source>
</evidence>
<evidence type="ECO:0000256" key="3">
    <source>
        <dbReference type="ARBA" id="ARBA00022692"/>
    </source>
</evidence>
<evidence type="ECO:0000313" key="7">
    <source>
        <dbReference type="EMBL" id="CAD8290219.1"/>
    </source>
</evidence>
<evidence type="ECO:0000256" key="1">
    <source>
        <dbReference type="ARBA" id="ARBA00004141"/>
    </source>
</evidence>
<keyword evidence="3" id="KW-0812">Transmembrane</keyword>
<dbReference type="InterPro" id="IPR004345">
    <property type="entry name" value="TB2_DP1_HVA22"/>
</dbReference>
<reference evidence="7" key="1">
    <citation type="submission" date="2021-01" db="EMBL/GenBank/DDBJ databases">
        <authorList>
            <person name="Corre E."/>
            <person name="Pelletier E."/>
            <person name="Niang G."/>
            <person name="Scheremetjew M."/>
            <person name="Finn R."/>
            <person name="Kale V."/>
            <person name="Holt S."/>
            <person name="Cochrane G."/>
            <person name="Meng A."/>
            <person name="Brown T."/>
            <person name="Cohen L."/>
        </authorList>
    </citation>
    <scope>NUCLEOTIDE SEQUENCE</scope>
    <source>
        <strain evidence="7">CCMP219</strain>
    </source>
</reference>
<proteinExistence type="inferred from homology"/>
<accession>A0A7R9VB36</accession>
<protein>
    <recommendedName>
        <fullName evidence="6">HVA22-like protein</fullName>
    </recommendedName>
</protein>
<evidence type="ECO:0000256" key="4">
    <source>
        <dbReference type="ARBA" id="ARBA00022989"/>
    </source>
</evidence>
<keyword evidence="4" id="KW-1133">Transmembrane helix</keyword>
<dbReference type="GO" id="GO:0016020">
    <property type="term" value="C:membrane"/>
    <property type="evidence" value="ECO:0007669"/>
    <property type="project" value="UniProtKB-SubCell"/>
</dbReference>
<sequence length="194" mass="21116">MEAVVQAVAARLGATLLMDPVASAPLLRAACGAAGVVYPAYASLCAVDSRRIVSLDDERDVWLTYWAVYGLYRLIEDAGDEVLRTMPYYHHLKLALIAWLVMPQTRGASMLYTRYLRPALRRFRPKIDVCTEKLCEGGAAVYTMYKVPIDALVAAARAGVRHTRNFLAWLLDGAPGGSGDAGDAANLGSRNLVK</sequence>
<comment type="subcellular location">
    <subcellularLocation>
        <location evidence="1 6">Membrane</location>
        <topology evidence="1 6">Multi-pass membrane protein</topology>
    </subcellularLocation>
</comment>
<evidence type="ECO:0000256" key="6">
    <source>
        <dbReference type="RuleBase" id="RU362006"/>
    </source>
</evidence>
<gene>
    <name evidence="7" type="ORF">CEUR00632_LOCUS10258</name>
</gene>
<comment type="similarity">
    <text evidence="2 6">Belongs to the DP1 family.</text>
</comment>
<dbReference type="PANTHER" id="PTHR12300">
    <property type="entry name" value="HVA22-LIKE PROTEINS"/>
    <property type="match status" value="1"/>
</dbReference>
<dbReference type="Pfam" id="PF03134">
    <property type="entry name" value="TB2_DP1_HVA22"/>
    <property type="match status" value="1"/>
</dbReference>
<dbReference type="AlphaFoldDB" id="A0A7R9VB36"/>
<organism evidence="7">
    <name type="scientific">Chlamydomonas euryale</name>
    <dbReference type="NCBI Taxonomy" id="1486919"/>
    <lineage>
        <taxon>Eukaryota</taxon>
        <taxon>Viridiplantae</taxon>
        <taxon>Chlorophyta</taxon>
        <taxon>core chlorophytes</taxon>
        <taxon>Chlorophyceae</taxon>
        <taxon>CS clade</taxon>
        <taxon>Chlamydomonadales</taxon>
        <taxon>Chlamydomonadaceae</taxon>
        <taxon>Chlamydomonas</taxon>
    </lineage>
</organism>
<dbReference type="EMBL" id="HBEC01022331">
    <property type="protein sequence ID" value="CAD8290219.1"/>
    <property type="molecule type" value="Transcribed_RNA"/>
</dbReference>
<name>A0A7R9VB36_9CHLO</name>
<evidence type="ECO:0000256" key="2">
    <source>
        <dbReference type="ARBA" id="ARBA00008573"/>
    </source>
</evidence>